<dbReference type="EMBL" id="NZBD01000010">
    <property type="protein sequence ID" value="MAG18168.1"/>
    <property type="molecule type" value="Genomic_DNA"/>
</dbReference>
<sequence length="509" mass="54906">MSPESNYSQNLKVKTIDILSGKLIVVLNELDAKELGVLPLERVELTNPRNKKSVNAVLDITDTMIGENEIGIFKDVHKILSTKDGSIVQVRPSGKPRSIEFIKKKMDGYKLNQDQLKQIVNDIASNKLSEIEATAFIAAVYMKGFDLEETVFMTKALIENGKTLEIPNATVVDKHSIGGTNGRATMIIVPIIAAAGLAIPKTSSRSITSASGTADAMEVLANVSLSLNKIRQVVEKTGGCIAWGGAVELAPADDKIIKIEYPLSLDPEGQVIASVMAKKASVGAKFVVIDLPVGPFVKVHSRDSAEVMALKFIEVGKKLGIKVEVVITNGSEPSGRAFGPNLEAKYALEILEGKFFDNLGQKSVELAGALLELTGHVSKGKGFEKALNILESGEALAKMKEIIRAQGGKIVSSDQIGKAKFKKLFVSRHSGEISSINVGLLNKVARIAGAPSHKKAGLMLNVEQGSKISKNKVLFEIHAENKRKLDAAYDFAMRNQIVSLKRIILEKFS</sequence>
<reference evidence="6" key="1">
    <citation type="submission" date="2017-09" db="EMBL/GenBank/DDBJ databases">
        <title>The Reconstruction of 2,631 Draft Metagenome-Assembled Genomes from the Global Oceans.</title>
        <authorList>
            <person name="Tully B.J."/>
            <person name="Graham E.D."/>
            <person name="Heidelberg J.F."/>
        </authorList>
    </citation>
    <scope>NUCLEOTIDE SEQUENCE [LARGE SCALE GENOMIC DNA]</scope>
</reference>
<dbReference type="Gene3D" id="3.40.1030.10">
    <property type="entry name" value="Nucleoside phosphorylase/phosphoribosyltransferase catalytic domain"/>
    <property type="match status" value="1"/>
</dbReference>
<evidence type="ECO:0000256" key="3">
    <source>
        <dbReference type="NCBIfam" id="TIGR03327"/>
    </source>
</evidence>
<name>A0A2D6LPY8_9ARCH</name>
<dbReference type="Pfam" id="PF00591">
    <property type="entry name" value="Glycos_transf_3"/>
    <property type="match status" value="1"/>
</dbReference>
<dbReference type="InterPro" id="IPR017459">
    <property type="entry name" value="Glycosyl_Trfase_fam3_N_dom"/>
</dbReference>
<dbReference type="InterPro" id="IPR036320">
    <property type="entry name" value="Glycosyl_Trfase_fam3_N_dom_sf"/>
</dbReference>
<dbReference type="Proteomes" id="UP000226712">
    <property type="component" value="Unassembled WGS sequence"/>
</dbReference>
<dbReference type="SUPFAM" id="SSF47648">
    <property type="entry name" value="Nucleoside phosphorylase/phosphoribosyltransferase N-terminal domain"/>
    <property type="match status" value="1"/>
</dbReference>
<proteinExistence type="predicted"/>
<gene>
    <name evidence="5" type="ORF">CL944_01705</name>
</gene>
<dbReference type="Pfam" id="PF02885">
    <property type="entry name" value="Glycos_trans_3N"/>
    <property type="match status" value="1"/>
</dbReference>
<dbReference type="Gene3D" id="3.90.1170.30">
    <property type="entry name" value="Pyrimidine nucleoside phosphorylase-like, C-terminal domain"/>
    <property type="match status" value="1"/>
</dbReference>
<dbReference type="Gene3D" id="1.20.970.50">
    <property type="match status" value="1"/>
</dbReference>
<dbReference type="SUPFAM" id="SSF52418">
    <property type="entry name" value="Nucleoside phosphorylase/phosphoribosyltransferase catalytic domain"/>
    <property type="match status" value="1"/>
</dbReference>
<dbReference type="InterPro" id="IPR013102">
    <property type="entry name" value="PYNP_C"/>
</dbReference>
<dbReference type="InterPro" id="IPR000053">
    <property type="entry name" value="Thymidine/pyrmidine_PPase"/>
</dbReference>
<dbReference type="NCBIfam" id="TIGR02645">
    <property type="entry name" value="ARCH_P_rylase"/>
    <property type="match status" value="1"/>
</dbReference>
<protein>
    <recommendedName>
        <fullName evidence="3">AMP phosphorylase</fullName>
        <ecNumber evidence="3">2.4.2.57</ecNumber>
    </recommendedName>
</protein>
<feature type="domain" description="Pyrimidine nucleoside phosphorylase C-terminal" evidence="4">
    <location>
        <begin position="432"/>
        <end position="499"/>
    </location>
</feature>
<dbReference type="InterPro" id="IPR013466">
    <property type="entry name" value="Thymidine/AMP_Pase"/>
</dbReference>
<dbReference type="NCBIfam" id="NF003338">
    <property type="entry name" value="PRK04350.1"/>
    <property type="match status" value="1"/>
</dbReference>
<comment type="caution">
    <text evidence="5">The sequence shown here is derived from an EMBL/GenBank/DDBJ whole genome shotgun (WGS) entry which is preliminary data.</text>
</comment>
<dbReference type="GO" id="GO:0016763">
    <property type="term" value="F:pentosyltransferase activity"/>
    <property type="evidence" value="ECO:0007669"/>
    <property type="project" value="InterPro"/>
</dbReference>
<dbReference type="GO" id="GO:0046125">
    <property type="term" value="P:pyrimidine deoxyribonucleoside metabolic process"/>
    <property type="evidence" value="ECO:0007669"/>
    <property type="project" value="InterPro"/>
</dbReference>
<dbReference type="GO" id="GO:0005829">
    <property type="term" value="C:cytosol"/>
    <property type="evidence" value="ECO:0007669"/>
    <property type="project" value="TreeGrafter"/>
</dbReference>
<dbReference type="InterPro" id="IPR000312">
    <property type="entry name" value="Glycosyl_Trfase_fam3"/>
</dbReference>
<evidence type="ECO:0000259" key="4">
    <source>
        <dbReference type="SMART" id="SM00941"/>
    </source>
</evidence>
<evidence type="ECO:0000313" key="5">
    <source>
        <dbReference type="EMBL" id="MAG18168.1"/>
    </source>
</evidence>
<dbReference type="AlphaFoldDB" id="A0A2D6LPY8"/>
<dbReference type="InterPro" id="IPR035902">
    <property type="entry name" value="Nuc_phospho_transferase"/>
</dbReference>
<organism evidence="5 6">
    <name type="scientific">Candidatus Iainarchaeum sp</name>
    <dbReference type="NCBI Taxonomy" id="3101447"/>
    <lineage>
        <taxon>Archaea</taxon>
        <taxon>Candidatus Iainarchaeota</taxon>
        <taxon>Candidatus Iainarchaeia</taxon>
        <taxon>Candidatus Iainarchaeales</taxon>
        <taxon>Candidatus Iainarchaeaceae</taxon>
        <taxon>Candidatus Iainarchaeum</taxon>
    </lineage>
</organism>
<dbReference type="NCBIfam" id="TIGR03327">
    <property type="entry name" value="AMP_phos"/>
    <property type="match status" value="1"/>
</dbReference>
<dbReference type="SMART" id="SM00941">
    <property type="entry name" value="PYNP_C"/>
    <property type="match status" value="1"/>
</dbReference>
<keyword evidence="1" id="KW-0328">Glycosyltransferase</keyword>
<dbReference type="Gene3D" id="2.40.40.20">
    <property type="match status" value="1"/>
</dbReference>
<accession>A0A2D6LPY8</accession>
<dbReference type="InterPro" id="IPR036566">
    <property type="entry name" value="PYNP-like_C_sf"/>
</dbReference>
<evidence type="ECO:0000313" key="6">
    <source>
        <dbReference type="Proteomes" id="UP000226712"/>
    </source>
</evidence>
<dbReference type="PANTHER" id="PTHR10515">
    <property type="entry name" value="THYMIDINE PHOSPHORYLASE"/>
    <property type="match status" value="1"/>
</dbReference>
<dbReference type="EC" id="2.4.2.57" evidence="3"/>
<dbReference type="InterPro" id="IPR017713">
    <property type="entry name" value="AMP_phosphorylase"/>
</dbReference>
<dbReference type="PANTHER" id="PTHR10515:SF0">
    <property type="entry name" value="THYMIDINE PHOSPHORYLASE"/>
    <property type="match status" value="1"/>
</dbReference>
<dbReference type="SUPFAM" id="SSF54680">
    <property type="entry name" value="Pyrimidine nucleoside phosphorylase C-terminal domain"/>
    <property type="match status" value="1"/>
</dbReference>
<dbReference type="GO" id="GO:0006206">
    <property type="term" value="P:pyrimidine nucleobase metabolic process"/>
    <property type="evidence" value="ECO:0007669"/>
    <property type="project" value="InterPro"/>
</dbReference>
<evidence type="ECO:0000256" key="1">
    <source>
        <dbReference type="ARBA" id="ARBA00022676"/>
    </source>
</evidence>
<keyword evidence="2" id="KW-0808">Transferase</keyword>
<dbReference type="GO" id="GO:0004645">
    <property type="term" value="F:1,4-alpha-oligoglucan phosphorylase activity"/>
    <property type="evidence" value="ECO:0007669"/>
    <property type="project" value="InterPro"/>
</dbReference>
<evidence type="ECO:0000256" key="2">
    <source>
        <dbReference type="ARBA" id="ARBA00022679"/>
    </source>
</evidence>